<sequence>MATDIHARSHYDFRSSFRPYDIHYDIDYNKDIRATFEFFSRACRGNFARILHSACERRQIQIANDWPTWLPDWRCPPTRLLPFKFFNWDDLYLDGRSTASKLQAPADKITLRIKNCPWELNGHTLSVERISDVPVRQTFVEDFCLNVRKFFEGYCIPASDFVRGGVLFDWWDSKSSVFRYFQNRLISLWGFDTGPNPYVPRDEQQATELNEAACRALEDKCWFATTGDTVKFMGVEPSELEIGDQVIIGDCYPTASESDRKPSSILRPASEGNYFLVGFASIQLHYGVLSKTTADLNDLHYHVKSGQTSVYSDNLEIGIPHCKAGTATVSLV</sequence>
<reference evidence="1" key="1">
    <citation type="journal article" date="2020" name="Stud. Mycol.">
        <title>101 Dothideomycetes genomes: a test case for predicting lifestyles and emergence of pathogens.</title>
        <authorList>
            <person name="Haridas S."/>
            <person name="Albert R."/>
            <person name="Binder M."/>
            <person name="Bloem J."/>
            <person name="Labutti K."/>
            <person name="Salamov A."/>
            <person name="Andreopoulos B."/>
            <person name="Baker S."/>
            <person name="Barry K."/>
            <person name="Bills G."/>
            <person name="Bluhm B."/>
            <person name="Cannon C."/>
            <person name="Castanera R."/>
            <person name="Culley D."/>
            <person name="Daum C."/>
            <person name="Ezra D."/>
            <person name="Gonzalez J."/>
            <person name="Henrissat B."/>
            <person name="Kuo A."/>
            <person name="Liang C."/>
            <person name="Lipzen A."/>
            <person name="Lutzoni F."/>
            <person name="Magnuson J."/>
            <person name="Mondo S."/>
            <person name="Nolan M."/>
            <person name="Ohm R."/>
            <person name="Pangilinan J."/>
            <person name="Park H.-J."/>
            <person name="Ramirez L."/>
            <person name="Alfaro M."/>
            <person name="Sun H."/>
            <person name="Tritt A."/>
            <person name="Yoshinaga Y."/>
            <person name="Zwiers L.-H."/>
            <person name="Turgeon B."/>
            <person name="Goodwin S."/>
            <person name="Spatafora J."/>
            <person name="Crous P."/>
            <person name="Grigoriev I."/>
        </authorList>
    </citation>
    <scope>NUCLEOTIDE SEQUENCE</scope>
    <source>
        <strain evidence="1">CBS 627.86</strain>
    </source>
</reference>
<organism evidence="1 2">
    <name type="scientific">Lophiotrema nucula</name>
    <dbReference type="NCBI Taxonomy" id="690887"/>
    <lineage>
        <taxon>Eukaryota</taxon>
        <taxon>Fungi</taxon>
        <taxon>Dikarya</taxon>
        <taxon>Ascomycota</taxon>
        <taxon>Pezizomycotina</taxon>
        <taxon>Dothideomycetes</taxon>
        <taxon>Pleosporomycetidae</taxon>
        <taxon>Pleosporales</taxon>
        <taxon>Lophiotremataceae</taxon>
        <taxon>Lophiotrema</taxon>
    </lineage>
</organism>
<protein>
    <submittedName>
        <fullName evidence="1">Uncharacterized protein</fullName>
    </submittedName>
</protein>
<dbReference type="AlphaFoldDB" id="A0A6A5YGD4"/>
<evidence type="ECO:0000313" key="2">
    <source>
        <dbReference type="Proteomes" id="UP000799770"/>
    </source>
</evidence>
<accession>A0A6A5YGD4</accession>
<keyword evidence="2" id="KW-1185">Reference proteome</keyword>
<evidence type="ECO:0000313" key="1">
    <source>
        <dbReference type="EMBL" id="KAF2106332.1"/>
    </source>
</evidence>
<proteinExistence type="predicted"/>
<dbReference type="Proteomes" id="UP000799770">
    <property type="component" value="Unassembled WGS sequence"/>
</dbReference>
<gene>
    <name evidence="1" type="ORF">BDV96DRAFT_654720</name>
</gene>
<name>A0A6A5YGD4_9PLEO</name>
<dbReference type="EMBL" id="ML977363">
    <property type="protein sequence ID" value="KAF2106332.1"/>
    <property type="molecule type" value="Genomic_DNA"/>
</dbReference>